<dbReference type="OrthoDB" id="9807486at2"/>
<dbReference type="RefSeq" id="WP_021827678.1">
    <property type="nucleotide sequence ID" value="NZ_AWTR02000012.1"/>
</dbReference>
<dbReference type="Pfam" id="PF02622">
    <property type="entry name" value="DUF179"/>
    <property type="match status" value="1"/>
</dbReference>
<evidence type="ECO:0000313" key="3">
    <source>
        <dbReference type="Proteomes" id="UP000019112"/>
    </source>
</evidence>
<dbReference type="Proteomes" id="UP000019112">
    <property type="component" value="Unassembled WGS sequence"/>
</dbReference>
<dbReference type="eggNOG" id="COG1678">
    <property type="taxonomic scope" value="Bacteria"/>
</dbReference>
<comment type="similarity">
    <text evidence="1">Belongs to the UPF0301 (AlgH) family.</text>
</comment>
<keyword evidence="3" id="KW-1185">Reference proteome</keyword>
<protein>
    <submittedName>
        <fullName evidence="2">Uncharacterized protein</fullName>
    </submittedName>
</protein>
<evidence type="ECO:0000256" key="1">
    <source>
        <dbReference type="ARBA" id="ARBA00009600"/>
    </source>
</evidence>
<dbReference type="STRING" id="1399147.P618_200100"/>
<dbReference type="Gene3D" id="3.40.1740.10">
    <property type="entry name" value="VC0467-like"/>
    <property type="match status" value="1"/>
</dbReference>
<reference evidence="2 3" key="1">
    <citation type="journal article" date="2014" name="FEMS Microbiol. Lett.">
        <title>Draft genome sequences of three Holospora species (Holospora obtusa, Holospora undulata, and Holospora elegans), endonuclear symbiotic bacteria of the ciliate Paramecium caudatum.</title>
        <authorList>
            <person name="Dohra H."/>
            <person name="Tanaka K."/>
            <person name="Suzuki T."/>
            <person name="Fujishima M."/>
            <person name="Suzuki H."/>
        </authorList>
    </citation>
    <scope>NUCLEOTIDE SEQUENCE [LARGE SCALE GENOMIC DNA]</scope>
    <source>
        <strain evidence="2 3">F1</strain>
    </source>
</reference>
<dbReference type="PANTHER" id="PTHR30327:SF1">
    <property type="entry name" value="UPF0301 PROTEIN YQGE"/>
    <property type="match status" value="1"/>
</dbReference>
<dbReference type="AlphaFoldDB" id="W6TFB2"/>
<gene>
    <name evidence="2" type="ORF">P618_200100</name>
</gene>
<proteinExistence type="inferred from homology"/>
<dbReference type="PANTHER" id="PTHR30327">
    <property type="entry name" value="UNCHARACTERIZED PROTEIN YQGE"/>
    <property type="match status" value="1"/>
</dbReference>
<organism evidence="2 3">
    <name type="scientific">Holospora obtusa F1</name>
    <dbReference type="NCBI Taxonomy" id="1399147"/>
    <lineage>
        <taxon>Bacteria</taxon>
        <taxon>Pseudomonadati</taxon>
        <taxon>Pseudomonadota</taxon>
        <taxon>Alphaproteobacteria</taxon>
        <taxon>Holosporales</taxon>
        <taxon>Holosporaceae</taxon>
        <taxon>Holospora</taxon>
    </lineage>
</organism>
<sequence>MHSNLSAHVLLSFPYVRRQDFQKNVIFVFHHSDEGAMGFLINLPLHRKDWPEGLKNTIFTFSESVLWGGASDLERSFLLHSIKSYNTDETLQVGKEYGVSPAEKIKNFEDFNGLEGFPKYALTLVGYISWRSGQLEEELMNHDWIAIPATPQLLFEIPPLNKWEFAFSMLNLPNDTAFTYCPGRVRE</sequence>
<dbReference type="GO" id="GO:0005829">
    <property type="term" value="C:cytosol"/>
    <property type="evidence" value="ECO:0007669"/>
    <property type="project" value="TreeGrafter"/>
</dbReference>
<dbReference type="InterPro" id="IPR003774">
    <property type="entry name" value="AlgH-like"/>
</dbReference>
<name>W6TFB2_HOLOB</name>
<dbReference type="EMBL" id="AWTR02000012">
    <property type="protein sequence ID" value="ETZ07691.1"/>
    <property type="molecule type" value="Genomic_DNA"/>
</dbReference>
<evidence type="ECO:0000313" key="2">
    <source>
        <dbReference type="EMBL" id="ETZ07691.1"/>
    </source>
</evidence>
<dbReference type="SUPFAM" id="SSF143456">
    <property type="entry name" value="VC0467-like"/>
    <property type="match status" value="1"/>
</dbReference>
<comment type="caution">
    <text evidence="2">The sequence shown here is derived from an EMBL/GenBank/DDBJ whole genome shotgun (WGS) entry which is preliminary data.</text>
</comment>
<accession>W6TFB2</accession>